<dbReference type="Proteomes" id="UP001652641">
    <property type="component" value="Chromosome 14"/>
</dbReference>
<accession>A0ABM4YLS5</accession>
<feature type="region of interest" description="Disordered" evidence="1">
    <location>
        <begin position="607"/>
        <end position="670"/>
    </location>
</feature>
<feature type="region of interest" description="Disordered" evidence="1">
    <location>
        <begin position="1"/>
        <end position="21"/>
    </location>
</feature>
<dbReference type="InterPro" id="IPR034433">
    <property type="entry name" value="Vomeromodulin"/>
</dbReference>
<evidence type="ECO:0000313" key="2">
    <source>
        <dbReference type="Proteomes" id="UP001652641"/>
    </source>
</evidence>
<keyword evidence="2" id="KW-1185">Reference proteome</keyword>
<evidence type="ECO:0000313" key="3">
    <source>
        <dbReference type="RefSeq" id="XP_072591253.1"/>
    </source>
</evidence>
<feature type="compositionally biased region" description="Polar residues" evidence="1">
    <location>
        <begin position="661"/>
        <end position="670"/>
    </location>
</feature>
<sequence length="670" mass="70944">MWRKGIKAMGPECAKGPETGTRDVGDAAAAAAAVEDDDNRLLSGWKAFSECSLVGFVHRQEQEERTLPKSPPIIHRDPSTLGKVSVAKMLTLWALVITLTIQARAIDLPSPSLLVGTLPINEATGAVKNVPLALTGRQLRNTQKGSPSRKRQVGTPGVKCSPVAKYLLSRNYLEEYLNATLPPKIKKKLMCEEVLLSGMIGKVISTVSSSDLLSVLDITSALNIPGGVPLGGILGKESGGQSPKLPLPLLSKATDALGTQKDLGSLPPTGAEKNPVKGLINNLGLANLPLPLKDVGDQASKLTESTQDMLNSVVPAGVEDAVTGLLGNLNLEDLLLGLEVQKVTVESMTTTMTGDGILVHATTTAFIGGKGLAGPVVSILGYEVHGDVTLKIGISTNNTQCVNLQVQDKDIKVKKVTLQITDMYFQESESCNIDFSDFNECKNCEYNQTSLGLTGRWRAPLGSHQMTDQGAKALFNNNIVPVPGSPLPPDPKNANISLTLSHMLLKVIITLSAKQSSAKMNNLTASITKIAYFFQSGNKIQATYWVTVEKDGESVANGKTEDEVQDIMHLLLKKFLSAFNEMTSTWNVPPGITSNPLTNAKVQVLKSGSPRATREAATQGSPKAAREAATQRSPGAAAREAATQASPSAAAREAATQRSPDATQGVVTGL</sequence>
<reference evidence="3" key="1">
    <citation type="submission" date="2025-08" db="UniProtKB">
        <authorList>
            <consortium name="RefSeq"/>
        </authorList>
    </citation>
    <scope>IDENTIFICATION</scope>
    <source>
        <tissue evidence="3">Cell line</tissue>
    </source>
</reference>
<proteinExistence type="predicted"/>
<organism evidence="2 3">
    <name type="scientific">Vulpes vulpes</name>
    <name type="common">Red fox</name>
    <dbReference type="NCBI Taxonomy" id="9627"/>
    <lineage>
        <taxon>Eukaryota</taxon>
        <taxon>Metazoa</taxon>
        <taxon>Chordata</taxon>
        <taxon>Craniata</taxon>
        <taxon>Vertebrata</taxon>
        <taxon>Euteleostomi</taxon>
        <taxon>Mammalia</taxon>
        <taxon>Eutheria</taxon>
        <taxon>Laurasiatheria</taxon>
        <taxon>Carnivora</taxon>
        <taxon>Caniformia</taxon>
        <taxon>Canidae</taxon>
        <taxon>Vulpes</taxon>
    </lineage>
</organism>
<evidence type="ECO:0000256" key="1">
    <source>
        <dbReference type="SAM" id="MobiDB-lite"/>
    </source>
</evidence>
<name>A0ABM4YLS5_VULVU</name>
<protein>
    <submittedName>
        <fullName evidence="3">Vomeromodulin-like</fullName>
    </submittedName>
</protein>
<gene>
    <name evidence="3" type="primary">LOC112928161</name>
</gene>
<dbReference type="PANTHER" id="PTHR40142">
    <property type="entry name" value="BPI FOLD-CONTAINING FAMILY B, MEMBER 9B-RELATED"/>
    <property type="match status" value="1"/>
</dbReference>
<dbReference type="PANTHER" id="PTHR40142:SF1">
    <property type="entry name" value="BPI FOLD CONTAINING FAMILY B, MEMBER 9B-RELATED"/>
    <property type="match status" value="1"/>
</dbReference>
<feature type="compositionally biased region" description="Low complexity" evidence="1">
    <location>
        <begin position="636"/>
        <end position="660"/>
    </location>
</feature>
<dbReference type="RefSeq" id="XP_072591253.1">
    <property type="nucleotide sequence ID" value="XM_072735152.1"/>
</dbReference>
<dbReference type="GeneID" id="112928161"/>